<feature type="domain" description="Response regulatory" evidence="10">
    <location>
        <begin position="4"/>
        <end position="117"/>
    </location>
</feature>
<sequence>MAKRIYVADDEKNICFLIQNFLEKEGFEVRCFEDGESILAACEEQMPDLCILDVMMPGMDGLTVCTRIRQKSHVPIIIVSAKDSPLDRITGITLGSDDYLVKPFLPLELVTRVKALFRRVDAFSGQEEENSENLELGDIVLFPGRRTASLKGEEFALTPLEFDFLRHMLEHPEHAASRDDLLKALWKVDSKEVDTRAVDDMVKRLRKKMKEQNSAVKIETVWGYGFRLTAGGDE</sequence>
<dbReference type="InterPro" id="IPR011006">
    <property type="entry name" value="CheY-like_superfamily"/>
</dbReference>
<keyword evidence="6" id="KW-0804">Transcription</keyword>
<protein>
    <recommendedName>
        <fullName evidence="1">Stage 0 sporulation protein A homolog</fullName>
    </recommendedName>
</protein>
<gene>
    <name evidence="12" type="ORF">OCV69_13195</name>
</gene>
<keyword evidence="13" id="KW-1185">Reference proteome</keyword>
<dbReference type="InterPro" id="IPR036388">
    <property type="entry name" value="WH-like_DNA-bd_sf"/>
</dbReference>
<dbReference type="SUPFAM" id="SSF46894">
    <property type="entry name" value="C-terminal effector domain of the bipartite response regulators"/>
    <property type="match status" value="1"/>
</dbReference>
<dbReference type="Pfam" id="PF00072">
    <property type="entry name" value="Response_reg"/>
    <property type="match status" value="1"/>
</dbReference>
<dbReference type="InterPro" id="IPR039420">
    <property type="entry name" value="WalR-like"/>
</dbReference>
<dbReference type="PANTHER" id="PTHR48111:SF1">
    <property type="entry name" value="TWO-COMPONENT RESPONSE REGULATOR ORR33"/>
    <property type="match status" value="1"/>
</dbReference>
<dbReference type="EMBL" id="JAOQJF010000031">
    <property type="protein sequence ID" value="MCU6800870.1"/>
    <property type="molecule type" value="Genomic_DNA"/>
</dbReference>
<evidence type="ECO:0000256" key="1">
    <source>
        <dbReference type="ARBA" id="ARBA00018672"/>
    </source>
</evidence>
<evidence type="ECO:0000313" key="12">
    <source>
        <dbReference type="EMBL" id="MCU6800870.1"/>
    </source>
</evidence>
<name>A0ABT2V1W3_9FIRM</name>
<comment type="caution">
    <text evidence="12">The sequence shown here is derived from an EMBL/GenBank/DDBJ whole genome shotgun (WGS) entry which is preliminary data.</text>
</comment>
<accession>A0ABT2V1W3</accession>
<evidence type="ECO:0000313" key="13">
    <source>
        <dbReference type="Proteomes" id="UP001652395"/>
    </source>
</evidence>
<dbReference type="RefSeq" id="WP_022273895.1">
    <property type="nucleotide sequence ID" value="NZ_JAOQJF010000031.1"/>
</dbReference>
<evidence type="ECO:0000256" key="2">
    <source>
        <dbReference type="ARBA" id="ARBA00022553"/>
    </source>
</evidence>
<dbReference type="SMART" id="SM00448">
    <property type="entry name" value="REC"/>
    <property type="match status" value="1"/>
</dbReference>
<dbReference type="CDD" id="cd17574">
    <property type="entry name" value="REC_OmpR"/>
    <property type="match status" value="1"/>
</dbReference>
<evidence type="ECO:0000256" key="5">
    <source>
        <dbReference type="ARBA" id="ARBA00023125"/>
    </source>
</evidence>
<dbReference type="InterPro" id="IPR001789">
    <property type="entry name" value="Sig_transdc_resp-reg_receiver"/>
</dbReference>
<dbReference type="Gene3D" id="3.40.50.2300">
    <property type="match status" value="1"/>
</dbReference>
<feature type="domain" description="OmpR/PhoB-type" evidence="11">
    <location>
        <begin position="131"/>
        <end position="230"/>
    </location>
</feature>
<dbReference type="PROSITE" id="PS51755">
    <property type="entry name" value="OMPR_PHOB"/>
    <property type="match status" value="1"/>
</dbReference>
<dbReference type="Gene3D" id="6.10.250.690">
    <property type="match status" value="1"/>
</dbReference>
<keyword evidence="2 8" id="KW-0597">Phosphoprotein</keyword>
<dbReference type="InterPro" id="IPR001867">
    <property type="entry name" value="OmpR/PhoB-type_DNA-bd"/>
</dbReference>
<dbReference type="Gene3D" id="1.10.10.10">
    <property type="entry name" value="Winged helix-like DNA-binding domain superfamily/Winged helix DNA-binding domain"/>
    <property type="match status" value="1"/>
</dbReference>
<proteinExistence type="predicted"/>
<organism evidence="12 13">
    <name type="scientific">Alitiscatomonas aceti</name>
    <dbReference type="NCBI Taxonomy" id="2981724"/>
    <lineage>
        <taxon>Bacteria</taxon>
        <taxon>Bacillati</taxon>
        <taxon>Bacillota</taxon>
        <taxon>Clostridia</taxon>
        <taxon>Lachnospirales</taxon>
        <taxon>Lachnospiraceae</taxon>
        <taxon>Alitiscatomonas</taxon>
    </lineage>
</organism>
<dbReference type="Proteomes" id="UP001652395">
    <property type="component" value="Unassembled WGS sequence"/>
</dbReference>
<evidence type="ECO:0000256" key="9">
    <source>
        <dbReference type="PROSITE-ProRule" id="PRU01091"/>
    </source>
</evidence>
<dbReference type="InterPro" id="IPR016032">
    <property type="entry name" value="Sig_transdc_resp-reg_C-effctor"/>
</dbReference>
<dbReference type="CDD" id="cd00383">
    <property type="entry name" value="trans_reg_C"/>
    <property type="match status" value="1"/>
</dbReference>
<dbReference type="SMART" id="SM00862">
    <property type="entry name" value="Trans_reg_C"/>
    <property type="match status" value="1"/>
</dbReference>
<evidence type="ECO:0000256" key="3">
    <source>
        <dbReference type="ARBA" id="ARBA00023012"/>
    </source>
</evidence>
<evidence type="ECO:0000256" key="8">
    <source>
        <dbReference type="PROSITE-ProRule" id="PRU00169"/>
    </source>
</evidence>
<dbReference type="PROSITE" id="PS50110">
    <property type="entry name" value="RESPONSE_REGULATORY"/>
    <property type="match status" value="1"/>
</dbReference>
<evidence type="ECO:0000256" key="4">
    <source>
        <dbReference type="ARBA" id="ARBA00023015"/>
    </source>
</evidence>
<comment type="function">
    <text evidence="7">May play the central regulatory role in sporulation. It may be an element of the effector pathway responsible for the activation of sporulation genes in response to nutritional stress. Spo0A may act in concert with spo0H (a sigma factor) to control the expression of some genes that are critical to the sporulation process.</text>
</comment>
<feature type="modified residue" description="4-aspartylphosphate" evidence="8">
    <location>
        <position position="53"/>
    </location>
</feature>
<evidence type="ECO:0000256" key="7">
    <source>
        <dbReference type="ARBA" id="ARBA00024867"/>
    </source>
</evidence>
<dbReference type="SUPFAM" id="SSF52172">
    <property type="entry name" value="CheY-like"/>
    <property type="match status" value="1"/>
</dbReference>
<evidence type="ECO:0000259" key="11">
    <source>
        <dbReference type="PROSITE" id="PS51755"/>
    </source>
</evidence>
<dbReference type="PANTHER" id="PTHR48111">
    <property type="entry name" value="REGULATOR OF RPOS"/>
    <property type="match status" value="1"/>
</dbReference>
<keyword evidence="5 9" id="KW-0238">DNA-binding</keyword>
<evidence type="ECO:0000256" key="6">
    <source>
        <dbReference type="ARBA" id="ARBA00023163"/>
    </source>
</evidence>
<evidence type="ECO:0000259" key="10">
    <source>
        <dbReference type="PROSITE" id="PS50110"/>
    </source>
</evidence>
<reference evidence="12 13" key="1">
    <citation type="journal article" date="2021" name="ISME Commun">
        <title>Automated analysis of genomic sequences facilitates high-throughput and comprehensive description of bacteria.</title>
        <authorList>
            <person name="Hitch T.C.A."/>
        </authorList>
    </citation>
    <scope>NUCLEOTIDE SEQUENCE [LARGE SCALE GENOMIC DNA]</scope>
    <source>
        <strain evidence="13">f_CCE</strain>
    </source>
</reference>
<keyword evidence="4" id="KW-0805">Transcription regulation</keyword>
<dbReference type="Pfam" id="PF00486">
    <property type="entry name" value="Trans_reg_C"/>
    <property type="match status" value="1"/>
</dbReference>
<keyword evidence="3" id="KW-0902">Two-component regulatory system</keyword>
<feature type="DNA-binding region" description="OmpR/PhoB-type" evidence="9">
    <location>
        <begin position="131"/>
        <end position="230"/>
    </location>
</feature>